<dbReference type="InterPro" id="IPR005135">
    <property type="entry name" value="Endo/exonuclease/phosphatase"/>
</dbReference>
<comment type="caution">
    <text evidence="2">The sequence shown here is derived from an EMBL/GenBank/DDBJ whole genome shotgun (WGS) entry which is preliminary data.</text>
</comment>
<dbReference type="Proteomes" id="UP001497045">
    <property type="component" value="Unassembled WGS sequence"/>
</dbReference>
<dbReference type="Gene3D" id="3.60.10.10">
    <property type="entry name" value="Endonuclease/exonuclease/phosphatase"/>
    <property type="match status" value="1"/>
</dbReference>
<dbReference type="RefSeq" id="WP_341673512.1">
    <property type="nucleotide sequence ID" value="NZ_JBBYHV010000001.1"/>
</dbReference>
<keyword evidence="2" id="KW-0255">Endonuclease</keyword>
<dbReference type="GO" id="GO:0004519">
    <property type="term" value="F:endonuclease activity"/>
    <property type="evidence" value="ECO:0007669"/>
    <property type="project" value="UniProtKB-KW"/>
</dbReference>
<dbReference type="InterPro" id="IPR036691">
    <property type="entry name" value="Endo/exonu/phosph_ase_sf"/>
</dbReference>
<dbReference type="Pfam" id="PF03372">
    <property type="entry name" value="Exo_endo_phos"/>
    <property type="match status" value="1"/>
</dbReference>
<organism evidence="2 3">
    <name type="scientific">Aurantiacibacter gilvus</name>
    <dbReference type="NCBI Taxonomy" id="3139141"/>
    <lineage>
        <taxon>Bacteria</taxon>
        <taxon>Pseudomonadati</taxon>
        <taxon>Pseudomonadota</taxon>
        <taxon>Alphaproteobacteria</taxon>
        <taxon>Sphingomonadales</taxon>
        <taxon>Erythrobacteraceae</taxon>
        <taxon>Aurantiacibacter</taxon>
    </lineage>
</organism>
<protein>
    <submittedName>
        <fullName evidence="2">Endonuclease/exonuclease/phosphatase family protein</fullName>
    </submittedName>
</protein>
<keyword evidence="2" id="KW-0540">Nuclease</keyword>
<proteinExistence type="predicted"/>
<sequence>MRIATFNVQRMRLRDCGDETHLDGARDGDSPQDNKVADRELDHLDRKLTARVLAEVNADVVALQEVFDQATLDHFHDEYLMAHSVEPWPYRVCLPGNDGQGLNVALMSRKAPQDIRSHAGLTCGDLGLEPLPGHGLDERIFRRDCLIATIEDITFCICHFKAPYPDTERSWFLRRREARAVRILIERAFSELAEPLWLILGDLNEPALDGGTNKRAIAPLTDESFAIDLLERLPQEDRWSFRDPASGAFSHPDTMIASPALASRFPSAIPFYVRCGMERAITGNHERHLAGVGLHRPRASDHAALTIDFGKNESGISRTA</sequence>
<reference evidence="2 3" key="1">
    <citation type="submission" date="2024-04" db="EMBL/GenBank/DDBJ databases">
        <title>Aurantiacibacter sp. DGU6 16S ribosomal RNA gene Genome sequencing and assembly.</title>
        <authorList>
            <person name="Park S."/>
        </authorList>
    </citation>
    <scope>NUCLEOTIDE SEQUENCE [LARGE SCALE GENOMIC DNA]</scope>
    <source>
        <strain evidence="2 3">DGU6</strain>
    </source>
</reference>
<keyword evidence="2" id="KW-0378">Hydrolase</keyword>
<dbReference type="SUPFAM" id="SSF56219">
    <property type="entry name" value="DNase I-like"/>
    <property type="match status" value="1"/>
</dbReference>
<evidence type="ECO:0000259" key="1">
    <source>
        <dbReference type="Pfam" id="PF03372"/>
    </source>
</evidence>
<dbReference type="EMBL" id="JBBYHV010000001">
    <property type="protein sequence ID" value="MEL1250997.1"/>
    <property type="molecule type" value="Genomic_DNA"/>
</dbReference>
<name>A0ABU9IF09_9SPHN</name>
<gene>
    <name evidence="2" type="ORF">AAEO60_09965</name>
</gene>
<evidence type="ECO:0000313" key="2">
    <source>
        <dbReference type="EMBL" id="MEL1250997.1"/>
    </source>
</evidence>
<evidence type="ECO:0000313" key="3">
    <source>
        <dbReference type="Proteomes" id="UP001497045"/>
    </source>
</evidence>
<feature type="domain" description="Endonuclease/exonuclease/phosphatase" evidence="1">
    <location>
        <begin position="5"/>
        <end position="244"/>
    </location>
</feature>
<accession>A0ABU9IF09</accession>
<keyword evidence="3" id="KW-1185">Reference proteome</keyword>